<keyword evidence="8" id="KW-1185">Reference proteome</keyword>
<evidence type="ECO:0000256" key="2">
    <source>
        <dbReference type="ARBA" id="ARBA00005695"/>
    </source>
</evidence>
<evidence type="ECO:0000256" key="4">
    <source>
        <dbReference type="ARBA" id="ARBA00022729"/>
    </source>
</evidence>
<dbReference type="PANTHER" id="PTHR30290:SF10">
    <property type="entry name" value="PERIPLASMIC OLIGOPEPTIDE-BINDING PROTEIN-RELATED"/>
    <property type="match status" value="1"/>
</dbReference>
<dbReference type="PIRSF" id="PIRSF002741">
    <property type="entry name" value="MppA"/>
    <property type="match status" value="1"/>
</dbReference>
<sequence>METSNRAPATGTRRSRLLAAVAATALAAPLALPSAAQAQDDTIVIARDMDLNSLDPSRAWCDTCQIYLTAAYDQLVRVGPDNKSLVPRLAASWEVSEDGLSYTFRLDPAATFSDGSPVEAKDVKFSLERLKNLKAGASFMVEGISSIETPDAKTVVVKLSAPDPEFLGKVSSPYGAIMNADVVSEHGGSAAADADSADQAEGWLLENSAGSGAFVLESYRPDDELRLAANPNYWREAPDAATIVMRESQDAVAQMQMLQSGGADIAMQVDPDTAEIAAAQGVTTELVPSYNFLYVALSPGAAGLEVPLSPKVREAIGLAIDYEGVLEFTTGGAADLIAAPVPNGFPGTDDLPMPKQDVEKARALLEEEGVGGGFSMVAAYPEMNIYGVDLTTMMQKIQQDLTKVNIELDLQPVTFAVWRDRVGGEHIPMTAVFFAPDYYGSGQYANYFSMVPGSPWYARAGGEEAEGLLNTRSQELMEQVRTAAPEEAPALYREMALEMIRDRVIIPLVNPKLVLAYRDNVEGVRYAVCCNLPLEELSKN</sequence>
<dbReference type="GO" id="GO:0043190">
    <property type="term" value="C:ATP-binding cassette (ABC) transporter complex"/>
    <property type="evidence" value="ECO:0007669"/>
    <property type="project" value="InterPro"/>
</dbReference>
<dbReference type="PANTHER" id="PTHR30290">
    <property type="entry name" value="PERIPLASMIC BINDING COMPONENT OF ABC TRANSPORTER"/>
    <property type="match status" value="1"/>
</dbReference>
<reference evidence="7 8" key="1">
    <citation type="submission" date="2023-03" db="EMBL/GenBank/DDBJ databases">
        <title>YIM 152171 draft genome.</title>
        <authorList>
            <person name="Yang Z."/>
        </authorList>
    </citation>
    <scope>NUCLEOTIDE SEQUENCE [LARGE SCALE GENOMIC DNA]</scope>
    <source>
        <strain evidence="7 8">YIM 152171</strain>
    </source>
</reference>
<dbReference type="Gene3D" id="3.10.105.10">
    <property type="entry name" value="Dipeptide-binding Protein, Domain 3"/>
    <property type="match status" value="1"/>
</dbReference>
<dbReference type="SUPFAM" id="SSF53850">
    <property type="entry name" value="Periplasmic binding protein-like II"/>
    <property type="match status" value="1"/>
</dbReference>
<organism evidence="7 8">
    <name type="scientific">Marinimicrococcus flavescens</name>
    <dbReference type="NCBI Taxonomy" id="3031815"/>
    <lineage>
        <taxon>Bacteria</taxon>
        <taxon>Pseudomonadati</taxon>
        <taxon>Pseudomonadota</taxon>
        <taxon>Alphaproteobacteria</taxon>
        <taxon>Geminicoccales</taxon>
        <taxon>Geminicoccaceae</taxon>
        <taxon>Marinimicrococcus</taxon>
    </lineage>
</organism>
<dbReference type="PROSITE" id="PS51318">
    <property type="entry name" value="TAT"/>
    <property type="match status" value="1"/>
</dbReference>
<feature type="chain" id="PRO_5043038558" evidence="5">
    <location>
        <begin position="39"/>
        <end position="540"/>
    </location>
</feature>
<dbReference type="CDD" id="cd08512">
    <property type="entry name" value="PBP2_NikA_DppA_OppA_like_7"/>
    <property type="match status" value="1"/>
</dbReference>
<evidence type="ECO:0000256" key="1">
    <source>
        <dbReference type="ARBA" id="ARBA00004418"/>
    </source>
</evidence>
<dbReference type="Proteomes" id="UP001301140">
    <property type="component" value="Unassembled WGS sequence"/>
</dbReference>
<keyword evidence="3" id="KW-0813">Transport</keyword>
<dbReference type="RefSeq" id="WP_327788678.1">
    <property type="nucleotide sequence ID" value="NZ_JARGEQ010000082.1"/>
</dbReference>
<dbReference type="InterPro" id="IPR030678">
    <property type="entry name" value="Peptide/Ni-bd"/>
</dbReference>
<comment type="caution">
    <text evidence="7">The sequence shown here is derived from an EMBL/GenBank/DDBJ whole genome shotgun (WGS) entry which is preliminary data.</text>
</comment>
<comment type="subcellular location">
    <subcellularLocation>
        <location evidence="1">Periplasm</location>
    </subcellularLocation>
</comment>
<accession>A0AAP3XQK2</accession>
<dbReference type="Pfam" id="PF00496">
    <property type="entry name" value="SBP_bac_5"/>
    <property type="match status" value="1"/>
</dbReference>
<dbReference type="GO" id="GO:0030288">
    <property type="term" value="C:outer membrane-bounded periplasmic space"/>
    <property type="evidence" value="ECO:0007669"/>
    <property type="project" value="UniProtKB-ARBA"/>
</dbReference>
<dbReference type="InterPro" id="IPR039424">
    <property type="entry name" value="SBP_5"/>
</dbReference>
<evidence type="ECO:0000256" key="3">
    <source>
        <dbReference type="ARBA" id="ARBA00022448"/>
    </source>
</evidence>
<dbReference type="GO" id="GO:1904680">
    <property type="term" value="F:peptide transmembrane transporter activity"/>
    <property type="evidence" value="ECO:0007669"/>
    <property type="project" value="TreeGrafter"/>
</dbReference>
<comment type="similarity">
    <text evidence="2">Belongs to the bacterial solute-binding protein 5 family.</text>
</comment>
<dbReference type="AlphaFoldDB" id="A0AAP3XQK2"/>
<feature type="domain" description="Solute-binding protein family 5" evidence="6">
    <location>
        <begin position="85"/>
        <end position="448"/>
    </location>
</feature>
<evidence type="ECO:0000259" key="6">
    <source>
        <dbReference type="Pfam" id="PF00496"/>
    </source>
</evidence>
<evidence type="ECO:0000256" key="5">
    <source>
        <dbReference type="SAM" id="SignalP"/>
    </source>
</evidence>
<dbReference type="InterPro" id="IPR000914">
    <property type="entry name" value="SBP_5_dom"/>
</dbReference>
<dbReference type="InterPro" id="IPR006311">
    <property type="entry name" value="TAT_signal"/>
</dbReference>
<proteinExistence type="inferred from homology"/>
<name>A0AAP3XQK2_9PROT</name>
<dbReference type="EMBL" id="JARGEQ010000082">
    <property type="protein sequence ID" value="MDF1586261.1"/>
    <property type="molecule type" value="Genomic_DNA"/>
</dbReference>
<dbReference type="GO" id="GO:0015833">
    <property type="term" value="P:peptide transport"/>
    <property type="evidence" value="ECO:0007669"/>
    <property type="project" value="TreeGrafter"/>
</dbReference>
<gene>
    <name evidence="7" type="ORF">PZ740_07665</name>
</gene>
<dbReference type="Gene3D" id="3.40.190.10">
    <property type="entry name" value="Periplasmic binding protein-like II"/>
    <property type="match status" value="1"/>
</dbReference>
<protein>
    <submittedName>
        <fullName evidence="7">ABC transporter substrate-binding protein</fullName>
    </submittedName>
</protein>
<evidence type="ECO:0000313" key="8">
    <source>
        <dbReference type="Proteomes" id="UP001301140"/>
    </source>
</evidence>
<feature type="signal peptide" evidence="5">
    <location>
        <begin position="1"/>
        <end position="38"/>
    </location>
</feature>
<keyword evidence="4 5" id="KW-0732">Signal</keyword>
<evidence type="ECO:0000313" key="7">
    <source>
        <dbReference type="EMBL" id="MDF1586261.1"/>
    </source>
</evidence>